<dbReference type="KEGG" id="ant:Arnit_1634"/>
<dbReference type="InterPro" id="IPR036097">
    <property type="entry name" value="HisK_dim/P_sf"/>
</dbReference>
<dbReference type="GO" id="GO:0000155">
    <property type="term" value="F:phosphorelay sensor kinase activity"/>
    <property type="evidence" value="ECO:0007669"/>
    <property type="project" value="InterPro"/>
</dbReference>
<organism evidence="7 8">
    <name type="scientific">Arcobacter nitrofigilis (strain ATCC 33309 / DSM 7299 / CCUG 15893 / LMG 7604 / NCTC 12251 / CI)</name>
    <name type="common">Campylobacter nitrofigilis</name>
    <dbReference type="NCBI Taxonomy" id="572480"/>
    <lineage>
        <taxon>Bacteria</taxon>
        <taxon>Pseudomonadati</taxon>
        <taxon>Campylobacterota</taxon>
        <taxon>Epsilonproteobacteria</taxon>
        <taxon>Campylobacterales</taxon>
        <taxon>Arcobacteraceae</taxon>
        <taxon>Arcobacter</taxon>
    </lineage>
</organism>
<dbReference type="InterPro" id="IPR003594">
    <property type="entry name" value="HATPase_dom"/>
</dbReference>
<dbReference type="PROSITE" id="PS50109">
    <property type="entry name" value="HIS_KIN"/>
    <property type="match status" value="1"/>
</dbReference>
<dbReference type="SMART" id="SM00387">
    <property type="entry name" value="HATPase_c"/>
    <property type="match status" value="1"/>
</dbReference>
<accession>D5UZR9</accession>
<keyword evidence="3" id="KW-0597">Phosphoprotein</keyword>
<keyword evidence="4" id="KW-0732">Signal</keyword>
<name>D5UZR9_ARCNC</name>
<gene>
    <name evidence="7" type="ordered locus">Arnit_1634</name>
</gene>
<dbReference type="eggNOG" id="COG4191">
    <property type="taxonomic scope" value="Bacteria"/>
</dbReference>
<dbReference type="SUPFAM" id="SSF47384">
    <property type="entry name" value="Homodimeric domain of signal transducing histidine kinase"/>
    <property type="match status" value="1"/>
</dbReference>
<dbReference type="Gene3D" id="3.30.565.10">
    <property type="entry name" value="Histidine kinase-like ATPase, C-terminal domain"/>
    <property type="match status" value="1"/>
</dbReference>
<dbReference type="SMART" id="SM00062">
    <property type="entry name" value="PBPb"/>
    <property type="match status" value="2"/>
</dbReference>
<dbReference type="InterPro" id="IPR003661">
    <property type="entry name" value="HisK_dim/P_dom"/>
</dbReference>
<dbReference type="Proteomes" id="UP000000939">
    <property type="component" value="Chromosome"/>
</dbReference>
<dbReference type="OrthoDB" id="5341226at2"/>
<dbReference type="SUPFAM" id="SSF55874">
    <property type="entry name" value="ATPase domain of HSP90 chaperone/DNA topoisomerase II/histidine kinase"/>
    <property type="match status" value="1"/>
</dbReference>
<proteinExistence type="predicted"/>
<dbReference type="AlphaFoldDB" id="D5UZR9"/>
<dbReference type="InterPro" id="IPR004358">
    <property type="entry name" value="Sig_transdc_His_kin-like_C"/>
</dbReference>
<dbReference type="Gene3D" id="1.10.287.130">
    <property type="match status" value="1"/>
</dbReference>
<keyword evidence="7" id="KW-0418">Kinase</keyword>
<evidence type="ECO:0000256" key="1">
    <source>
        <dbReference type="ARBA" id="ARBA00000085"/>
    </source>
</evidence>
<dbReference type="EMBL" id="CP001999">
    <property type="protein sequence ID" value="ADG93288.1"/>
    <property type="molecule type" value="Genomic_DNA"/>
</dbReference>
<dbReference type="CDD" id="cd01007">
    <property type="entry name" value="PBP2_BvgS_HisK_like"/>
    <property type="match status" value="2"/>
</dbReference>
<dbReference type="PANTHER" id="PTHR35936">
    <property type="entry name" value="MEMBRANE-BOUND LYTIC MUREIN TRANSGLYCOSYLASE F"/>
    <property type="match status" value="1"/>
</dbReference>
<dbReference type="Pfam" id="PF00497">
    <property type="entry name" value="SBP_bac_3"/>
    <property type="match status" value="2"/>
</dbReference>
<dbReference type="InterPro" id="IPR001638">
    <property type="entry name" value="Solute-binding_3/MltF_N"/>
</dbReference>
<evidence type="ECO:0000256" key="5">
    <source>
        <dbReference type="SAM" id="Phobius"/>
    </source>
</evidence>
<evidence type="ECO:0000313" key="8">
    <source>
        <dbReference type="Proteomes" id="UP000000939"/>
    </source>
</evidence>
<dbReference type="PRINTS" id="PR00344">
    <property type="entry name" value="BCTRLSENSOR"/>
</dbReference>
<evidence type="ECO:0000259" key="6">
    <source>
        <dbReference type="PROSITE" id="PS50109"/>
    </source>
</evidence>
<dbReference type="InterPro" id="IPR036890">
    <property type="entry name" value="HATPase_C_sf"/>
</dbReference>
<reference evidence="7 8" key="1">
    <citation type="journal article" date="2010" name="Stand. Genomic Sci.">
        <title>Complete genome sequence of Arcobacter nitrofigilis type strain (CI).</title>
        <authorList>
            <person name="Pati A."/>
            <person name="Gronow S."/>
            <person name="Lapidus A."/>
            <person name="Copeland A."/>
            <person name="Glavina Del Rio T."/>
            <person name="Nolan M."/>
            <person name="Lucas S."/>
            <person name="Tice H."/>
            <person name="Cheng J.F."/>
            <person name="Han C."/>
            <person name="Chertkov O."/>
            <person name="Bruce D."/>
            <person name="Tapia R."/>
            <person name="Goodwin L."/>
            <person name="Pitluck S."/>
            <person name="Liolios K."/>
            <person name="Ivanova N."/>
            <person name="Mavromatis K."/>
            <person name="Chen A."/>
            <person name="Palaniappan K."/>
            <person name="Land M."/>
            <person name="Hauser L."/>
            <person name="Chang Y.J."/>
            <person name="Jeffries C.D."/>
            <person name="Detter J.C."/>
            <person name="Rohde M."/>
            <person name="Goker M."/>
            <person name="Bristow J."/>
            <person name="Eisen J.A."/>
            <person name="Markowitz V."/>
            <person name="Hugenholtz P."/>
            <person name="Klenk H.P."/>
            <person name="Kyrpides N.C."/>
        </authorList>
    </citation>
    <scope>NUCLEOTIDE SEQUENCE [LARGE SCALE GENOMIC DNA]</scope>
    <source>
        <strain evidence="8">ATCC 33309 / DSM 7299 / CCUG 15893 / LMG 7604 / NCTC 12251 / CI</strain>
    </source>
</reference>
<feature type="transmembrane region" description="Helical" evidence="5">
    <location>
        <begin position="493"/>
        <end position="510"/>
    </location>
</feature>
<dbReference type="HOGENOM" id="CLU_000445_86_0_7"/>
<dbReference type="Pfam" id="PF13426">
    <property type="entry name" value="PAS_9"/>
    <property type="match status" value="1"/>
</dbReference>
<dbReference type="EC" id="2.7.13.3" evidence="2"/>
<comment type="catalytic activity">
    <reaction evidence="1">
        <text>ATP + protein L-histidine = ADP + protein N-phospho-L-histidine.</text>
        <dbReference type="EC" id="2.7.13.3"/>
    </reaction>
</comment>
<sequence precursor="true">MKYILLVSLFFLNIFANSINNDIKKDNIYFSSDLNWIPYSYYDNKIPKGYILDYIKLIAKKGNFTPIFLPDEFSNNIQKIKLKKLDVLSGVIYKKSREDFLLFTDIFLKQKLAIVTNSNSFELKDIKSLDNKTIGMIKNWAITNLMEKNYPKIKIRYYNSLDEIFKDIKNQKIDATVQYNLTAKYYINTKYINTLKTSILPKIKGYDENIYLGVRKDRPDLVDRLNKAMKSITPDELEYLNDKWESNKDQIYLTHKEKEFIKNHTIRVSFTTNWAPISFIDNGKAYGLGFDFWYNIVKKTNLKVEYKTEDKFYKSLDEIKNKTQDVIVTTSKTKDREKYAIFSKVYFKIPIGIVTTKDQNYIPNVESLRGKKIAVGRNYTAYKLLHENYPYLNFVFVDNVTQGLELVSSNKAFAAVDNIPVLAYNIKKNSLHNLKISGDTNLDYNLQVMIRDDYVILKNIIDKALDSQKLEEKEKIYDKWLDLELIKSFDYKFLIKILIPIIIIFFIIIYKNRQLTNYQKALNITKSELELSLESFKSLLDFTVDGIFILKDKKIIFVNNQAISMFQYTKEELLESSIEKLFVLDKDIDLIIEESRKSSIELNAINSENKSFPIMLKSKNILFENNDTIILSTIDMTEIRQRERLLLQQSKIASLSEMLCNIAHQWRQPLSFISTAVTGLKIQKEYNQLEEKVFFKTIDEIEGKTQYLSKIINDFQNYLNGEKTIIKFDLFNCINQVLNILNDNFLENHIKIINNANNNIKIVANENELNQSLIYVLNNAKDALIEKDIKNKNIEINTYIKNSNFAVIEIIDNGGGIDSKIIDKVFEPYFTTKHKAQGTGLGLYMTHKIITQNLKGNIDIENYKSTFTKVTIEIPLK</sequence>
<dbReference type="Gene3D" id="3.40.190.10">
    <property type="entry name" value="Periplasmic binding protein-like II"/>
    <property type="match status" value="4"/>
</dbReference>
<protein>
    <recommendedName>
        <fullName evidence="2">histidine kinase</fullName>
        <ecNumber evidence="2">2.7.13.3</ecNumber>
    </recommendedName>
</protein>
<keyword evidence="5" id="KW-0472">Membrane</keyword>
<evidence type="ECO:0000256" key="4">
    <source>
        <dbReference type="ARBA" id="ARBA00022729"/>
    </source>
</evidence>
<dbReference type="STRING" id="572480.Arnit_1634"/>
<evidence type="ECO:0000256" key="3">
    <source>
        <dbReference type="ARBA" id="ARBA00022553"/>
    </source>
</evidence>
<dbReference type="SUPFAM" id="SSF53850">
    <property type="entry name" value="Periplasmic binding protein-like II"/>
    <property type="match status" value="2"/>
</dbReference>
<dbReference type="Pfam" id="PF02518">
    <property type="entry name" value="HATPase_c"/>
    <property type="match status" value="1"/>
</dbReference>
<keyword evidence="8" id="KW-1185">Reference proteome</keyword>
<dbReference type="PANTHER" id="PTHR35936:SF19">
    <property type="entry name" value="AMINO-ACID-BINDING PROTEIN YXEM-RELATED"/>
    <property type="match status" value="1"/>
</dbReference>
<dbReference type="InterPro" id="IPR000014">
    <property type="entry name" value="PAS"/>
</dbReference>
<dbReference type="SUPFAM" id="SSF55785">
    <property type="entry name" value="PYP-like sensor domain (PAS domain)"/>
    <property type="match status" value="1"/>
</dbReference>
<evidence type="ECO:0000256" key="2">
    <source>
        <dbReference type="ARBA" id="ARBA00012438"/>
    </source>
</evidence>
<dbReference type="RefSeq" id="WP_013135433.1">
    <property type="nucleotide sequence ID" value="NC_014166.1"/>
</dbReference>
<keyword evidence="5" id="KW-0812">Transmembrane</keyword>
<dbReference type="Gene3D" id="3.30.450.20">
    <property type="entry name" value="PAS domain"/>
    <property type="match status" value="1"/>
</dbReference>
<dbReference type="InterPro" id="IPR035965">
    <property type="entry name" value="PAS-like_dom_sf"/>
</dbReference>
<dbReference type="CDD" id="cd00082">
    <property type="entry name" value="HisKA"/>
    <property type="match status" value="1"/>
</dbReference>
<keyword evidence="5" id="KW-1133">Transmembrane helix</keyword>
<dbReference type="eggNOG" id="COG0834">
    <property type="taxonomic scope" value="Bacteria"/>
</dbReference>
<keyword evidence="7" id="KW-0808">Transferase</keyword>
<feature type="domain" description="Histidine kinase" evidence="6">
    <location>
        <begin position="661"/>
        <end position="877"/>
    </location>
</feature>
<evidence type="ECO:0000313" key="7">
    <source>
        <dbReference type="EMBL" id="ADG93288.1"/>
    </source>
</evidence>
<dbReference type="InterPro" id="IPR005467">
    <property type="entry name" value="His_kinase_dom"/>
</dbReference>